<dbReference type="Proteomes" id="UP000095283">
    <property type="component" value="Unplaced"/>
</dbReference>
<dbReference type="WBParaSite" id="Hba_04024">
    <property type="protein sequence ID" value="Hba_04024"/>
    <property type="gene ID" value="Hba_04024"/>
</dbReference>
<accession>A0A1I7WGA7</accession>
<name>A0A1I7WGA7_HETBA</name>
<protein>
    <submittedName>
        <fullName evidence="6">Kinesin motor domain-containing protein</fullName>
    </submittedName>
</protein>
<evidence type="ECO:0000256" key="3">
    <source>
        <dbReference type="ARBA" id="ARBA00023134"/>
    </source>
</evidence>
<dbReference type="PANTHER" id="PTHR47980">
    <property type="entry name" value="LD44762P"/>
    <property type="match status" value="1"/>
</dbReference>
<keyword evidence="5" id="KW-1185">Reference proteome</keyword>
<evidence type="ECO:0000256" key="2">
    <source>
        <dbReference type="ARBA" id="ARBA00022741"/>
    </source>
</evidence>
<dbReference type="InterPro" id="IPR027417">
    <property type="entry name" value="P-loop_NTPase"/>
</dbReference>
<proteinExistence type="inferred from homology"/>
<dbReference type="SUPFAM" id="SSF52540">
    <property type="entry name" value="P-loop containing nucleoside triphosphate hydrolases"/>
    <property type="match status" value="1"/>
</dbReference>
<dbReference type="GO" id="GO:0003924">
    <property type="term" value="F:GTPase activity"/>
    <property type="evidence" value="ECO:0007669"/>
    <property type="project" value="InterPro"/>
</dbReference>
<dbReference type="Gene3D" id="3.40.50.300">
    <property type="entry name" value="P-loop containing nucleotide triphosphate hydrolases"/>
    <property type="match status" value="1"/>
</dbReference>
<keyword evidence="4" id="KW-0449">Lipoprotein</keyword>
<dbReference type="Pfam" id="PF00071">
    <property type="entry name" value="Ras"/>
    <property type="match status" value="1"/>
</dbReference>
<evidence type="ECO:0000313" key="6">
    <source>
        <dbReference type="WBParaSite" id="Hba_04024"/>
    </source>
</evidence>
<comment type="similarity">
    <text evidence="1">Belongs to the small GTPase superfamily. Rab family.</text>
</comment>
<evidence type="ECO:0000256" key="4">
    <source>
        <dbReference type="ARBA" id="ARBA00023289"/>
    </source>
</evidence>
<reference evidence="6" key="1">
    <citation type="submission" date="2016-11" db="UniProtKB">
        <authorList>
            <consortium name="WormBaseParasite"/>
        </authorList>
    </citation>
    <scope>IDENTIFICATION</scope>
</reference>
<organism evidence="5 6">
    <name type="scientific">Heterorhabditis bacteriophora</name>
    <name type="common">Entomopathogenic nematode worm</name>
    <dbReference type="NCBI Taxonomy" id="37862"/>
    <lineage>
        <taxon>Eukaryota</taxon>
        <taxon>Metazoa</taxon>
        <taxon>Ecdysozoa</taxon>
        <taxon>Nematoda</taxon>
        <taxon>Chromadorea</taxon>
        <taxon>Rhabditida</taxon>
        <taxon>Rhabditina</taxon>
        <taxon>Rhabditomorpha</taxon>
        <taxon>Strongyloidea</taxon>
        <taxon>Heterorhabditidae</taxon>
        <taxon>Heterorhabditis</taxon>
    </lineage>
</organism>
<sequence>MADTAGQERFHTITTSYYRGDHGIRFLETSAKANIHIDTAFYELAEAILDKVRFYTNGGKLPPYCNRKAGRRQLAERRSALLIVCLKDFTITGRDR</sequence>
<dbReference type="GO" id="GO:0005525">
    <property type="term" value="F:GTP binding"/>
    <property type="evidence" value="ECO:0007669"/>
    <property type="project" value="UniProtKB-KW"/>
</dbReference>
<keyword evidence="3" id="KW-0342">GTP-binding</keyword>
<evidence type="ECO:0000256" key="1">
    <source>
        <dbReference type="ARBA" id="ARBA00006270"/>
    </source>
</evidence>
<dbReference type="InterPro" id="IPR001806">
    <property type="entry name" value="Small_GTPase"/>
</dbReference>
<evidence type="ECO:0000313" key="5">
    <source>
        <dbReference type="Proteomes" id="UP000095283"/>
    </source>
</evidence>
<keyword evidence="2" id="KW-0547">Nucleotide-binding</keyword>
<keyword evidence="4" id="KW-0636">Prenylation</keyword>
<dbReference type="InterPro" id="IPR050305">
    <property type="entry name" value="Small_GTPase_Rab"/>
</dbReference>
<dbReference type="AlphaFoldDB" id="A0A1I7WGA7"/>